<evidence type="ECO:0000256" key="4">
    <source>
        <dbReference type="ARBA" id="ARBA00023163"/>
    </source>
</evidence>
<evidence type="ECO:0000313" key="8">
    <source>
        <dbReference type="Proteomes" id="UP000578449"/>
    </source>
</evidence>
<keyword evidence="8" id="KW-1185">Reference proteome</keyword>
<gene>
    <name evidence="7" type="ORF">HNP84_004359</name>
</gene>
<keyword evidence="2" id="KW-0805">Transcription regulation</keyword>
<dbReference type="Pfam" id="PF00486">
    <property type="entry name" value="Trans_reg_C"/>
    <property type="match status" value="1"/>
</dbReference>
<dbReference type="InterPro" id="IPR036388">
    <property type="entry name" value="WH-like_DNA-bd_sf"/>
</dbReference>
<dbReference type="InterPro" id="IPR011990">
    <property type="entry name" value="TPR-like_helical_dom_sf"/>
</dbReference>
<keyword evidence="3 7" id="KW-0238">DNA-binding</keyword>
<dbReference type="AlphaFoldDB" id="A0A840PBS1"/>
<dbReference type="SMART" id="SM00862">
    <property type="entry name" value="Trans_reg_C"/>
    <property type="match status" value="1"/>
</dbReference>
<dbReference type="SUPFAM" id="SSF46894">
    <property type="entry name" value="C-terminal effector domain of the bipartite response regulators"/>
    <property type="match status" value="1"/>
</dbReference>
<dbReference type="Pfam" id="PF03704">
    <property type="entry name" value="BTAD"/>
    <property type="match status" value="1"/>
</dbReference>
<comment type="caution">
    <text evidence="7">The sequence shown here is derived from an EMBL/GenBank/DDBJ whole genome shotgun (WGS) entry which is preliminary data.</text>
</comment>
<organism evidence="7 8">
    <name type="scientific">Thermocatellispora tengchongensis</name>
    <dbReference type="NCBI Taxonomy" id="1073253"/>
    <lineage>
        <taxon>Bacteria</taxon>
        <taxon>Bacillati</taxon>
        <taxon>Actinomycetota</taxon>
        <taxon>Actinomycetes</taxon>
        <taxon>Streptosporangiales</taxon>
        <taxon>Streptosporangiaceae</taxon>
        <taxon>Thermocatellispora</taxon>
    </lineage>
</organism>
<dbReference type="Gene3D" id="1.25.40.10">
    <property type="entry name" value="Tetratricopeptide repeat domain"/>
    <property type="match status" value="1"/>
</dbReference>
<dbReference type="GO" id="GO:0006355">
    <property type="term" value="P:regulation of DNA-templated transcription"/>
    <property type="evidence" value="ECO:0007669"/>
    <property type="project" value="InterPro"/>
</dbReference>
<dbReference type="InterPro" id="IPR051677">
    <property type="entry name" value="AfsR-DnrI-RedD_regulator"/>
</dbReference>
<evidence type="ECO:0000313" key="7">
    <source>
        <dbReference type="EMBL" id="MBB5134627.1"/>
    </source>
</evidence>
<dbReference type="Gene3D" id="3.40.50.300">
    <property type="entry name" value="P-loop containing nucleotide triphosphate hydrolases"/>
    <property type="match status" value="1"/>
</dbReference>
<dbReference type="InterPro" id="IPR001867">
    <property type="entry name" value="OmpR/PhoB-type_DNA-bd"/>
</dbReference>
<proteinExistence type="inferred from homology"/>
<dbReference type="EMBL" id="JACHGN010000008">
    <property type="protein sequence ID" value="MBB5134627.1"/>
    <property type="molecule type" value="Genomic_DNA"/>
</dbReference>
<evidence type="ECO:0000256" key="2">
    <source>
        <dbReference type="ARBA" id="ARBA00023015"/>
    </source>
</evidence>
<evidence type="ECO:0000259" key="6">
    <source>
        <dbReference type="SMART" id="SM01043"/>
    </source>
</evidence>
<dbReference type="SUPFAM" id="SSF48452">
    <property type="entry name" value="TPR-like"/>
    <property type="match status" value="1"/>
</dbReference>
<dbReference type="PANTHER" id="PTHR35807:SF1">
    <property type="entry name" value="TRANSCRIPTIONAL REGULATOR REDD"/>
    <property type="match status" value="1"/>
</dbReference>
<dbReference type="Gene3D" id="1.10.10.10">
    <property type="entry name" value="Winged helix-like DNA-binding domain superfamily/Winged helix DNA-binding domain"/>
    <property type="match status" value="1"/>
</dbReference>
<dbReference type="CDD" id="cd15831">
    <property type="entry name" value="BTAD"/>
    <property type="match status" value="1"/>
</dbReference>
<dbReference type="InterPro" id="IPR016032">
    <property type="entry name" value="Sig_transdc_resp-reg_C-effctor"/>
</dbReference>
<dbReference type="Proteomes" id="UP000578449">
    <property type="component" value="Unassembled WGS sequence"/>
</dbReference>
<evidence type="ECO:0000256" key="3">
    <source>
        <dbReference type="ARBA" id="ARBA00023125"/>
    </source>
</evidence>
<sequence length="596" mass="65038">MNEAVSSVLYCSVLGPLEVRVAGRKAVIGAPKQRLLLTIMLCRVNMVVPSAQLIDALWGEFPPRTARKNLQVYVSSLRKIVGDRIDFQGWGYCFHAQPDELDLLRFHALARAGRNAIRSGDLTTAAEFLGEAIQIWAEQPLAEFAHVPLIAGEAERFTEQFLSVYEDWVELEIELGRHVEALAGLDLVAARFPARERIAAAKMTALVRCGRTAEALAHFQTVRRHLAVEMGIDPSRVLQDLHQEILAGGVRRGRGGSVRVAVPRPGRLQGPANQLPRDIADFVGREAEMRRIVTDPAAVTVITGELGIGKTALAMRAAHTISPAFPDGALMVTLRRPGGEPRPAAEMQRELLEAAGLDVTGVHDDALGSLWRSWLSGRSVLLVLDDAPDESAVRPLLPGASASKVLVTSRSRLSGLEAVDRVGLRELSGAEGIEFLGKMIGAERVRRDLDAVMALFDRYGLSPLTLRLLGGRFARLPRVPLSRLADRLARAECVLDEFAAGDVSLRERFEQHYNRPSWAHRAAFRALGALHGPPFEHDELVAALHGGGTPAERVIEAFLEANILSVPDHEVAAHSMLYTMSPLAHRYAAELRAAGR</sequence>
<feature type="domain" description="Bacterial transcriptional activator" evidence="6">
    <location>
        <begin position="101"/>
        <end position="246"/>
    </location>
</feature>
<protein>
    <submittedName>
        <fullName evidence="7">DNA-binding SARP family transcriptional activator</fullName>
    </submittedName>
</protein>
<feature type="domain" description="OmpR/PhoB-type" evidence="5">
    <location>
        <begin position="25"/>
        <end position="94"/>
    </location>
</feature>
<dbReference type="InterPro" id="IPR005158">
    <property type="entry name" value="BTAD"/>
</dbReference>
<evidence type="ECO:0000256" key="1">
    <source>
        <dbReference type="ARBA" id="ARBA00005820"/>
    </source>
</evidence>
<dbReference type="InterPro" id="IPR027417">
    <property type="entry name" value="P-loop_NTPase"/>
</dbReference>
<evidence type="ECO:0000259" key="5">
    <source>
        <dbReference type="SMART" id="SM00862"/>
    </source>
</evidence>
<name>A0A840PBS1_9ACTN</name>
<dbReference type="RefSeq" id="WP_185051504.1">
    <property type="nucleotide sequence ID" value="NZ_BAABIX010000007.1"/>
</dbReference>
<dbReference type="SMART" id="SM01043">
    <property type="entry name" value="BTAD"/>
    <property type="match status" value="1"/>
</dbReference>
<keyword evidence="4" id="KW-0804">Transcription</keyword>
<dbReference type="PANTHER" id="PTHR35807">
    <property type="entry name" value="TRANSCRIPTIONAL REGULATOR REDD-RELATED"/>
    <property type="match status" value="1"/>
</dbReference>
<accession>A0A840PBS1</accession>
<dbReference type="GO" id="GO:0003677">
    <property type="term" value="F:DNA binding"/>
    <property type="evidence" value="ECO:0007669"/>
    <property type="project" value="UniProtKB-KW"/>
</dbReference>
<dbReference type="PRINTS" id="PR00364">
    <property type="entry name" value="DISEASERSIST"/>
</dbReference>
<dbReference type="GO" id="GO:0000160">
    <property type="term" value="P:phosphorelay signal transduction system"/>
    <property type="evidence" value="ECO:0007669"/>
    <property type="project" value="InterPro"/>
</dbReference>
<comment type="similarity">
    <text evidence="1">Belongs to the AfsR/DnrI/RedD regulatory family.</text>
</comment>
<dbReference type="SUPFAM" id="SSF52540">
    <property type="entry name" value="P-loop containing nucleoside triphosphate hydrolases"/>
    <property type="match status" value="1"/>
</dbReference>
<reference evidence="7 8" key="1">
    <citation type="submission" date="2020-08" db="EMBL/GenBank/DDBJ databases">
        <title>Genomic Encyclopedia of Type Strains, Phase IV (KMG-IV): sequencing the most valuable type-strain genomes for metagenomic binning, comparative biology and taxonomic classification.</title>
        <authorList>
            <person name="Goeker M."/>
        </authorList>
    </citation>
    <scope>NUCLEOTIDE SEQUENCE [LARGE SCALE GENOMIC DNA]</scope>
    <source>
        <strain evidence="7 8">DSM 45615</strain>
    </source>
</reference>